<evidence type="ECO:0000313" key="2">
    <source>
        <dbReference type="EMBL" id="QDU84385.1"/>
    </source>
</evidence>
<dbReference type="AlphaFoldDB" id="A0A518CYX1"/>
<dbReference type="InterPro" id="IPR005337">
    <property type="entry name" value="RapZ-like"/>
</dbReference>
<reference evidence="2 3" key="1">
    <citation type="submission" date="2019-02" db="EMBL/GenBank/DDBJ databases">
        <title>Deep-cultivation of Planctomycetes and their phenomic and genomic characterization uncovers novel biology.</title>
        <authorList>
            <person name="Wiegand S."/>
            <person name="Jogler M."/>
            <person name="Boedeker C."/>
            <person name="Pinto D."/>
            <person name="Vollmers J."/>
            <person name="Rivas-Marin E."/>
            <person name="Kohn T."/>
            <person name="Peeters S.H."/>
            <person name="Heuer A."/>
            <person name="Rast P."/>
            <person name="Oberbeckmann S."/>
            <person name="Bunk B."/>
            <person name="Jeske O."/>
            <person name="Meyerdierks A."/>
            <person name="Storesund J.E."/>
            <person name="Kallscheuer N."/>
            <person name="Luecker S."/>
            <person name="Lage O.M."/>
            <person name="Pohl T."/>
            <person name="Merkel B.J."/>
            <person name="Hornburger P."/>
            <person name="Mueller R.-W."/>
            <person name="Bruemmer F."/>
            <person name="Labrenz M."/>
            <person name="Spormann A.M."/>
            <person name="Op den Camp H."/>
            <person name="Overmann J."/>
            <person name="Amann R."/>
            <person name="Jetten M.S.M."/>
            <person name="Mascher T."/>
            <person name="Medema M.H."/>
            <person name="Devos D.P."/>
            <person name="Kaster A.-K."/>
            <person name="Ovreas L."/>
            <person name="Rohde M."/>
            <person name="Galperin M.Y."/>
            <person name="Jogler C."/>
        </authorList>
    </citation>
    <scope>NUCLEOTIDE SEQUENCE [LARGE SCALE GENOMIC DNA]</scope>
    <source>
        <strain evidence="2 3">Pla163</strain>
    </source>
</reference>
<name>A0A518CYX1_9BACT</name>
<dbReference type="Pfam" id="PF22740">
    <property type="entry name" value="PapZ_C"/>
    <property type="match status" value="1"/>
</dbReference>
<dbReference type="EMBL" id="CP036290">
    <property type="protein sequence ID" value="QDU84385.1"/>
    <property type="molecule type" value="Genomic_DNA"/>
</dbReference>
<protein>
    <submittedName>
        <fullName evidence="2">GlmZ(SRNA)-inactivating NTPase</fullName>
    </submittedName>
</protein>
<proteinExistence type="predicted"/>
<evidence type="ECO:0000259" key="1">
    <source>
        <dbReference type="Pfam" id="PF22740"/>
    </source>
</evidence>
<dbReference type="RefSeq" id="WP_145185808.1">
    <property type="nucleotide sequence ID" value="NZ_CP036290.1"/>
</dbReference>
<sequence length="138" mass="15500">MQQHSRITVVTFGFKYGPPPTNHYFDVSFLSNPARDPRWGLFSRPDEQMRDFVMAQPAARDFIASAVPLIAFLSGQDDDLRIGLGCNAGRHRSVLLAEALCLELARLGHEVHVVHRERDFDAQGDVVRAAPEFLRRAA</sequence>
<dbReference type="Proteomes" id="UP000319342">
    <property type="component" value="Chromosome"/>
</dbReference>
<keyword evidence="3" id="KW-1185">Reference proteome</keyword>
<accession>A0A518CYX1</accession>
<gene>
    <name evidence="2" type="ORF">Pla163_14920</name>
</gene>
<dbReference type="PANTHER" id="PTHR30448">
    <property type="entry name" value="RNASE ADAPTER PROTEIN RAPZ"/>
    <property type="match status" value="1"/>
</dbReference>
<dbReference type="InterPro" id="IPR053931">
    <property type="entry name" value="RapZ_C"/>
</dbReference>
<evidence type="ECO:0000313" key="3">
    <source>
        <dbReference type="Proteomes" id="UP000319342"/>
    </source>
</evidence>
<dbReference type="GO" id="GO:0005524">
    <property type="term" value="F:ATP binding"/>
    <property type="evidence" value="ECO:0007669"/>
    <property type="project" value="InterPro"/>
</dbReference>
<feature type="domain" description="RapZ C-terminal" evidence="1">
    <location>
        <begin position="6"/>
        <end position="117"/>
    </location>
</feature>
<organism evidence="2 3">
    <name type="scientific">Rohdeia mirabilis</name>
    <dbReference type="NCBI Taxonomy" id="2528008"/>
    <lineage>
        <taxon>Bacteria</taxon>
        <taxon>Pseudomonadati</taxon>
        <taxon>Planctomycetota</taxon>
        <taxon>Planctomycetia</taxon>
        <taxon>Planctomycetia incertae sedis</taxon>
        <taxon>Rohdeia</taxon>
    </lineage>
</organism>
<dbReference type="OrthoDB" id="9784461at2"/>
<dbReference type="PANTHER" id="PTHR30448:SF0">
    <property type="entry name" value="RNASE ADAPTER PROTEIN RAPZ"/>
    <property type="match status" value="1"/>
</dbReference>